<dbReference type="Gene3D" id="3.40.50.2300">
    <property type="match status" value="2"/>
</dbReference>
<organism evidence="5 6">
    <name type="scientific">candidate division KSB3 bacterium</name>
    <dbReference type="NCBI Taxonomy" id="2044937"/>
    <lineage>
        <taxon>Bacteria</taxon>
        <taxon>candidate division KSB3</taxon>
    </lineage>
</organism>
<dbReference type="Proteomes" id="UP000230821">
    <property type="component" value="Unassembled WGS sequence"/>
</dbReference>
<keyword evidence="2" id="KW-0238">DNA-binding</keyword>
<dbReference type="PANTHER" id="PTHR30146">
    <property type="entry name" value="LACI-RELATED TRANSCRIPTIONAL REPRESSOR"/>
    <property type="match status" value="1"/>
</dbReference>
<dbReference type="GO" id="GO:0003700">
    <property type="term" value="F:DNA-binding transcription factor activity"/>
    <property type="evidence" value="ECO:0007669"/>
    <property type="project" value="TreeGrafter"/>
</dbReference>
<keyword evidence="3" id="KW-0804">Transcription</keyword>
<dbReference type="SUPFAM" id="SSF47413">
    <property type="entry name" value="lambda repressor-like DNA-binding domains"/>
    <property type="match status" value="1"/>
</dbReference>
<dbReference type="PANTHER" id="PTHR30146:SF109">
    <property type="entry name" value="HTH-TYPE TRANSCRIPTIONAL REGULATOR GALS"/>
    <property type="match status" value="1"/>
</dbReference>
<dbReference type="Pfam" id="PF00356">
    <property type="entry name" value="LacI"/>
    <property type="match status" value="1"/>
</dbReference>
<evidence type="ECO:0000259" key="4">
    <source>
        <dbReference type="PROSITE" id="PS50932"/>
    </source>
</evidence>
<reference evidence="5 6" key="1">
    <citation type="submission" date="2017-10" db="EMBL/GenBank/DDBJ databases">
        <title>Novel microbial diversity and functional potential in the marine mammal oral microbiome.</title>
        <authorList>
            <person name="Dudek N.K."/>
            <person name="Sun C.L."/>
            <person name="Burstein D."/>
            <person name="Kantor R.S."/>
            <person name="Aliaga Goltsman D.S."/>
            <person name="Bik E.M."/>
            <person name="Thomas B.C."/>
            <person name="Banfield J.F."/>
            <person name="Relman D.A."/>
        </authorList>
    </citation>
    <scope>NUCLEOTIDE SEQUENCE [LARGE SCALE GENOMIC DNA]</scope>
    <source>
        <strain evidence="5">DOLJORAL78_47_16</strain>
    </source>
</reference>
<dbReference type="InterPro" id="IPR000843">
    <property type="entry name" value="HTH_LacI"/>
</dbReference>
<evidence type="ECO:0000256" key="2">
    <source>
        <dbReference type="ARBA" id="ARBA00023125"/>
    </source>
</evidence>
<dbReference type="CDD" id="cd01392">
    <property type="entry name" value="HTH_LacI"/>
    <property type="match status" value="1"/>
</dbReference>
<evidence type="ECO:0000313" key="6">
    <source>
        <dbReference type="Proteomes" id="UP000230821"/>
    </source>
</evidence>
<evidence type="ECO:0000313" key="5">
    <source>
        <dbReference type="EMBL" id="PIE35417.1"/>
    </source>
</evidence>
<evidence type="ECO:0000256" key="3">
    <source>
        <dbReference type="ARBA" id="ARBA00023163"/>
    </source>
</evidence>
<dbReference type="PROSITE" id="PS50932">
    <property type="entry name" value="HTH_LACI_2"/>
    <property type="match status" value="1"/>
</dbReference>
<protein>
    <submittedName>
        <fullName evidence="5">LacI family transcriptional regulator</fullName>
    </submittedName>
</protein>
<dbReference type="SMART" id="SM00354">
    <property type="entry name" value="HTH_LACI"/>
    <property type="match status" value="1"/>
</dbReference>
<dbReference type="Gene3D" id="1.10.260.40">
    <property type="entry name" value="lambda repressor-like DNA-binding domains"/>
    <property type="match status" value="1"/>
</dbReference>
<keyword evidence="1" id="KW-0805">Transcription regulation</keyword>
<dbReference type="InterPro" id="IPR028082">
    <property type="entry name" value="Peripla_BP_I"/>
</dbReference>
<evidence type="ECO:0000256" key="1">
    <source>
        <dbReference type="ARBA" id="ARBA00023015"/>
    </source>
</evidence>
<comment type="caution">
    <text evidence="5">The sequence shown here is derived from an EMBL/GenBank/DDBJ whole genome shotgun (WGS) entry which is preliminary data.</text>
</comment>
<sequence>MNVKIKDIAERAKVSPATVSLALNNKPGISKTTRQKILEIAQSLRVERDKKHPLNQATRGAIRFLKIVKHGQILNRDHEVFISRYIDALEQEARQNGYNLEINTFQTSDIHEAIAHIKDANIEGLIVLGTELEGSDLEPFERIDIPLGFIDTRFNFKKFDFVDMDNIQAASQIVQHFIEHGHKNIGFIGSSEHARNFKLRHLGFQEALKFFGIPHEEMYTFFVSSTFDGAYRDMLDILKKGAKLPSAIFCVNDLIAYGCIKALKEINMRVPDDVSVIGFDDLPMSAMMDPPLTTLKVSQRQIGRMAIQLLLERIYDDITAPTIKISIGGRLICRKSVKSL</sequence>
<accession>A0A2G6KID2</accession>
<dbReference type="InterPro" id="IPR046335">
    <property type="entry name" value="LacI/GalR-like_sensor"/>
</dbReference>
<dbReference type="PROSITE" id="PS00356">
    <property type="entry name" value="HTH_LACI_1"/>
    <property type="match status" value="1"/>
</dbReference>
<dbReference type="EMBL" id="PDSK01000044">
    <property type="protein sequence ID" value="PIE35417.1"/>
    <property type="molecule type" value="Genomic_DNA"/>
</dbReference>
<dbReference type="AlphaFoldDB" id="A0A2G6KID2"/>
<name>A0A2G6KID2_9BACT</name>
<dbReference type="Pfam" id="PF13377">
    <property type="entry name" value="Peripla_BP_3"/>
    <property type="match status" value="1"/>
</dbReference>
<feature type="domain" description="HTH lacI-type" evidence="4">
    <location>
        <begin position="3"/>
        <end position="44"/>
    </location>
</feature>
<dbReference type="GO" id="GO:0000976">
    <property type="term" value="F:transcription cis-regulatory region binding"/>
    <property type="evidence" value="ECO:0007669"/>
    <property type="project" value="TreeGrafter"/>
</dbReference>
<proteinExistence type="predicted"/>
<dbReference type="InterPro" id="IPR010982">
    <property type="entry name" value="Lambda_DNA-bd_dom_sf"/>
</dbReference>
<dbReference type="SUPFAM" id="SSF53822">
    <property type="entry name" value="Periplasmic binding protein-like I"/>
    <property type="match status" value="1"/>
</dbReference>
<gene>
    <name evidence="5" type="ORF">CSA56_04350</name>
</gene>